<keyword evidence="1" id="KW-0472">Membrane</keyword>
<organism evidence="2 3">
    <name type="scientific">Cellulomonas carbonis T26</name>
    <dbReference type="NCBI Taxonomy" id="947969"/>
    <lineage>
        <taxon>Bacteria</taxon>
        <taxon>Bacillati</taxon>
        <taxon>Actinomycetota</taxon>
        <taxon>Actinomycetes</taxon>
        <taxon>Micrococcales</taxon>
        <taxon>Cellulomonadaceae</taxon>
        <taxon>Cellulomonas</taxon>
    </lineage>
</organism>
<reference evidence="2 3" key="1">
    <citation type="submission" date="2013-08" db="EMBL/GenBank/DDBJ databases">
        <title>Genome sequencing of Cellulomonas carbonis T26.</title>
        <authorList>
            <person name="Chen F."/>
            <person name="Li Y."/>
            <person name="Wang G."/>
        </authorList>
    </citation>
    <scope>NUCLEOTIDE SEQUENCE [LARGE SCALE GENOMIC DNA]</scope>
    <source>
        <strain evidence="2 3">T26</strain>
    </source>
</reference>
<name>A0A0A0BLK8_9CELL</name>
<keyword evidence="1" id="KW-0812">Transmembrane</keyword>
<evidence type="ECO:0000256" key="1">
    <source>
        <dbReference type="SAM" id="Phobius"/>
    </source>
</evidence>
<protein>
    <submittedName>
        <fullName evidence="2">Uncharacterized protein</fullName>
    </submittedName>
</protein>
<proteinExistence type="predicted"/>
<feature type="transmembrane region" description="Helical" evidence="1">
    <location>
        <begin position="53"/>
        <end position="72"/>
    </location>
</feature>
<accession>A0A0A0BLK8</accession>
<reference evidence="2 3" key="2">
    <citation type="journal article" date="2015" name="Stand. Genomic Sci.">
        <title>Draft genome sequence of Cellulomonas carbonis T26(T) and comparative analysis of six Cellulomonas genomes.</title>
        <authorList>
            <person name="Zhuang W."/>
            <person name="Zhang S."/>
            <person name="Xia X."/>
            <person name="Wang G."/>
        </authorList>
    </citation>
    <scope>NUCLEOTIDE SEQUENCE [LARGE SCALE GENOMIC DNA]</scope>
    <source>
        <strain evidence="2 3">T26</strain>
    </source>
</reference>
<comment type="caution">
    <text evidence="2">The sequence shown here is derived from an EMBL/GenBank/DDBJ whole genome shotgun (WGS) entry which is preliminary data.</text>
</comment>
<feature type="transmembrane region" description="Helical" evidence="1">
    <location>
        <begin position="79"/>
        <end position="96"/>
    </location>
</feature>
<dbReference type="RefSeq" id="WP_052426589.1">
    <property type="nucleotide sequence ID" value="NZ_AXCY01000195.1"/>
</dbReference>
<dbReference type="AlphaFoldDB" id="A0A0A0BLK8"/>
<evidence type="ECO:0000313" key="2">
    <source>
        <dbReference type="EMBL" id="KGM08577.1"/>
    </source>
</evidence>
<feature type="transmembrane region" description="Helical" evidence="1">
    <location>
        <begin position="16"/>
        <end position="33"/>
    </location>
</feature>
<evidence type="ECO:0000313" key="3">
    <source>
        <dbReference type="Proteomes" id="UP000029839"/>
    </source>
</evidence>
<sequence length="97" mass="10052">MSADVADRHALRRRRLGAAGAVVASGAAALWTVVVPERAETATGLREVAIRYGHPVCWGLLAVVGLLVALDAPKRVRDAVAYAAGASYAAFLLALVT</sequence>
<keyword evidence="1" id="KW-1133">Transmembrane helix</keyword>
<dbReference type="Proteomes" id="UP000029839">
    <property type="component" value="Unassembled WGS sequence"/>
</dbReference>
<dbReference type="EMBL" id="AXCY01000195">
    <property type="protein sequence ID" value="KGM08577.1"/>
    <property type="molecule type" value="Genomic_DNA"/>
</dbReference>
<keyword evidence="3" id="KW-1185">Reference proteome</keyword>
<gene>
    <name evidence="2" type="ORF">N868_07665</name>
</gene>